<keyword evidence="11" id="KW-0443">Lipid metabolism</keyword>
<dbReference type="GO" id="GO:0008654">
    <property type="term" value="P:phospholipid biosynthetic process"/>
    <property type="evidence" value="ECO:0007669"/>
    <property type="project" value="UniProtKB-KW"/>
</dbReference>
<evidence type="ECO:0000313" key="20">
    <source>
        <dbReference type="EMBL" id="ASS91954.1"/>
    </source>
</evidence>
<evidence type="ECO:0000256" key="17">
    <source>
        <dbReference type="PIRSR" id="PIRSR600829-3"/>
    </source>
</evidence>
<evidence type="ECO:0000256" key="16">
    <source>
        <dbReference type="PIRSR" id="PIRSR600829-2"/>
    </source>
</evidence>
<evidence type="ECO:0000256" key="5">
    <source>
        <dbReference type="ARBA" id="ARBA00022679"/>
    </source>
</evidence>
<evidence type="ECO:0000256" key="15">
    <source>
        <dbReference type="PIRSR" id="PIRSR600829-1"/>
    </source>
</evidence>
<dbReference type="AlphaFoldDB" id="A0A223E9L9"/>
<evidence type="ECO:0000256" key="2">
    <source>
        <dbReference type="ARBA" id="ARBA00005967"/>
    </source>
</evidence>
<evidence type="ECO:0000256" key="6">
    <source>
        <dbReference type="ARBA" id="ARBA00022692"/>
    </source>
</evidence>
<evidence type="ECO:0000256" key="14">
    <source>
        <dbReference type="ARBA" id="ARBA00023264"/>
    </source>
</evidence>
<evidence type="ECO:0000256" key="10">
    <source>
        <dbReference type="ARBA" id="ARBA00022989"/>
    </source>
</evidence>
<organism evidence="20 21">
    <name type="scientific">Aeribacillus pallidus</name>
    <dbReference type="NCBI Taxonomy" id="33936"/>
    <lineage>
        <taxon>Bacteria</taxon>
        <taxon>Bacillati</taxon>
        <taxon>Bacillota</taxon>
        <taxon>Bacilli</taxon>
        <taxon>Bacillales</taxon>
        <taxon>Bacillaceae</taxon>
        <taxon>Aeribacillus</taxon>
    </lineage>
</organism>
<evidence type="ECO:0000256" key="18">
    <source>
        <dbReference type="PIRSR" id="PIRSR600829-4"/>
    </source>
</evidence>
<dbReference type="InterPro" id="IPR033717">
    <property type="entry name" value="UDPK"/>
</dbReference>
<evidence type="ECO:0000313" key="21">
    <source>
        <dbReference type="Proteomes" id="UP000214606"/>
    </source>
</evidence>
<reference evidence="20 21" key="1">
    <citation type="submission" date="2016-10" db="EMBL/GenBank/DDBJ databases">
        <title>The whole genome sequencing and assembly of Aeribacillus pallidus KCTC3564 strain.</title>
        <authorList>
            <person name="Lee Y.-J."/>
            <person name="Park M.-K."/>
            <person name="Yi H."/>
            <person name="Bahn Y.-S."/>
            <person name="Kim J.F."/>
            <person name="Lee D.-W."/>
        </authorList>
    </citation>
    <scope>NUCLEOTIDE SEQUENCE [LARGE SCALE GENOMIC DNA]</scope>
    <source>
        <strain evidence="20 21">KCTC3564</strain>
    </source>
</reference>
<keyword evidence="4" id="KW-0444">Lipid biosynthesis</keyword>
<protein>
    <recommendedName>
        <fullName evidence="22">Undecaprenol kinase</fullName>
    </recommendedName>
</protein>
<comment type="cofactor">
    <cofactor evidence="18">
        <name>Mg(2+)</name>
        <dbReference type="ChEBI" id="CHEBI:18420"/>
    </cofactor>
    <text evidence="18">Mn(2+), Zn(2+), Cd(2+) and Co(2+) support activity to lesser extents.</text>
</comment>
<dbReference type="KEGG" id="apak:AP3564_18365"/>
<evidence type="ECO:0000256" key="13">
    <source>
        <dbReference type="ARBA" id="ARBA00023209"/>
    </source>
</evidence>
<dbReference type="GO" id="GO:0005886">
    <property type="term" value="C:plasma membrane"/>
    <property type="evidence" value="ECO:0007669"/>
    <property type="project" value="UniProtKB-SubCell"/>
</dbReference>
<dbReference type="GO" id="GO:0005524">
    <property type="term" value="F:ATP binding"/>
    <property type="evidence" value="ECO:0007669"/>
    <property type="project" value="UniProtKB-KW"/>
</dbReference>
<dbReference type="PANTHER" id="PTHR34299">
    <property type="entry name" value="DIACYLGLYCEROL KINASE"/>
    <property type="match status" value="1"/>
</dbReference>
<keyword evidence="5" id="KW-0808">Transferase</keyword>
<proteinExistence type="inferred from homology"/>
<evidence type="ECO:0000256" key="12">
    <source>
        <dbReference type="ARBA" id="ARBA00023136"/>
    </source>
</evidence>
<dbReference type="Proteomes" id="UP000214606">
    <property type="component" value="Chromosome"/>
</dbReference>
<keyword evidence="3" id="KW-1003">Cell membrane</keyword>
<comment type="similarity">
    <text evidence="2">Belongs to the bacterial diacylglycerol kinase family.</text>
</comment>
<feature type="binding site" evidence="16">
    <location>
        <position position="63"/>
    </location>
    <ligand>
        <name>substrate</name>
    </ligand>
</feature>
<feature type="transmembrane region" description="Helical" evidence="19">
    <location>
        <begin position="50"/>
        <end position="69"/>
    </location>
</feature>
<feature type="binding site" evidence="17">
    <location>
        <begin position="79"/>
        <end position="81"/>
    </location>
    <ligand>
        <name>ATP</name>
        <dbReference type="ChEBI" id="CHEBI:30616"/>
    </ligand>
</feature>
<feature type="active site" description="Proton acceptor" evidence="15">
    <location>
        <position position="63"/>
    </location>
</feature>
<sequence length="119" mass="12878">MKTLLKSFYFAVQGIAAAFQSERNFRIHVTAVIIVIAAGLFFNISLIEWIVILLLIGGMLALELVNTAIERIADAVSKEFHPLLKTAKDAAAGAVLVYAAVSVVIGFIIFAPKIIEVFS</sequence>
<evidence type="ECO:0000256" key="11">
    <source>
        <dbReference type="ARBA" id="ARBA00023098"/>
    </source>
</evidence>
<keyword evidence="9 17" id="KW-0067">ATP-binding</keyword>
<dbReference type="RefSeq" id="WP_094246236.1">
    <property type="nucleotide sequence ID" value="NZ_CP017703.1"/>
</dbReference>
<keyword evidence="18" id="KW-0479">Metal-binding</keyword>
<dbReference type="GO" id="GO:0046872">
    <property type="term" value="F:metal ion binding"/>
    <property type="evidence" value="ECO:0007669"/>
    <property type="project" value="UniProtKB-KW"/>
</dbReference>
<keyword evidence="14" id="KW-1208">Phospholipid metabolism</keyword>
<dbReference type="InterPro" id="IPR036945">
    <property type="entry name" value="DAGK_sf"/>
</dbReference>
<keyword evidence="10 19" id="KW-1133">Transmembrane helix</keyword>
<feature type="binding site" evidence="17">
    <location>
        <position position="70"/>
    </location>
    <ligand>
        <name>ATP</name>
        <dbReference type="ChEBI" id="CHEBI:30616"/>
    </ligand>
</feature>
<evidence type="ECO:0000256" key="3">
    <source>
        <dbReference type="ARBA" id="ARBA00022475"/>
    </source>
</evidence>
<name>A0A223E9L9_9BACI</name>
<keyword evidence="18" id="KW-0460">Magnesium</keyword>
<evidence type="ECO:0000256" key="4">
    <source>
        <dbReference type="ARBA" id="ARBA00022516"/>
    </source>
</evidence>
<evidence type="ECO:0000256" key="19">
    <source>
        <dbReference type="SAM" id="Phobius"/>
    </source>
</evidence>
<dbReference type="EMBL" id="CP017703">
    <property type="protein sequence ID" value="ASS91954.1"/>
    <property type="molecule type" value="Genomic_DNA"/>
</dbReference>
<dbReference type="PANTHER" id="PTHR34299:SF1">
    <property type="entry name" value="DIACYLGLYCEROL KINASE"/>
    <property type="match status" value="1"/>
</dbReference>
<evidence type="ECO:0000256" key="9">
    <source>
        <dbReference type="ARBA" id="ARBA00022840"/>
    </source>
</evidence>
<keyword evidence="6 19" id="KW-0812">Transmembrane</keyword>
<keyword evidence="12 19" id="KW-0472">Membrane</keyword>
<feature type="binding site" evidence="18">
    <location>
        <position position="22"/>
    </location>
    <ligand>
        <name>a divalent metal cation</name>
        <dbReference type="ChEBI" id="CHEBI:60240"/>
    </ligand>
</feature>
<dbReference type="Gene3D" id="1.10.287.3610">
    <property type="match status" value="1"/>
</dbReference>
<feature type="binding site" evidence="18">
    <location>
        <position position="70"/>
    </location>
    <ligand>
        <name>a divalent metal cation</name>
        <dbReference type="ChEBI" id="CHEBI:60240"/>
    </ligand>
</feature>
<evidence type="ECO:0008006" key="22">
    <source>
        <dbReference type="Google" id="ProtNLM"/>
    </source>
</evidence>
<evidence type="ECO:0000256" key="8">
    <source>
        <dbReference type="ARBA" id="ARBA00022777"/>
    </source>
</evidence>
<evidence type="ECO:0000256" key="7">
    <source>
        <dbReference type="ARBA" id="ARBA00022741"/>
    </source>
</evidence>
<feature type="transmembrane region" description="Helical" evidence="19">
    <location>
        <begin position="25"/>
        <end position="44"/>
    </location>
</feature>
<keyword evidence="13" id="KW-0594">Phospholipid biosynthesis</keyword>
<feature type="binding site" evidence="17">
    <location>
        <begin position="88"/>
        <end position="89"/>
    </location>
    <ligand>
        <name>ATP</name>
        <dbReference type="ChEBI" id="CHEBI:30616"/>
    </ligand>
</feature>
<dbReference type="GO" id="GO:0016301">
    <property type="term" value="F:kinase activity"/>
    <property type="evidence" value="ECO:0007669"/>
    <property type="project" value="UniProtKB-KW"/>
</dbReference>
<feature type="binding site" evidence="17">
    <location>
        <position position="22"/>
    </location>
    <ligand>
        <name>ATP</name>
        <dbReference type="ChEBI" id="CHEBI:30616"/>
    </ligand>
</feature>
<keyword evidence="7 17" id="KW-0547">Nucleotide-binding</keyword>
<dbReference type="InterPro" id="IPR000829">
    <property type="entry name" value="DAGK"/>
</dbReference>
<feature type="transmembrane region" description="Helical" evidence="19">
    <location>
        <begin position="90"/>
        <end position="111"/>
    </location>
</feature>
<comment type="subcellular location">
    <subcellularLocation>
        <location evidence="1">Cell membrane</location>
        <topology evidence="1">Multi-pass membrane protein</topology>
    </subcellularLocation>
</comment>
<dbReference type="Pfam" id="PF01219">
    <property type="entry name" value="DAGK_prokar"/>
    <property type="match status" value="1"/>
</dbReference>
<gene>
    <name evidence="20" type="ORF">AP3564_18365</name>
</gene>
<accession>A0A223E9L9</accession>
<evidence type="ECO:0000256" key="1">
    <source>
        <dbReference type="ARBA" id="ARBA00004651"/>
    </source>
</evidence>
<keyword evidence="8" id="KW-0418">Kinase</keyword>
<dbReference type="CDD" id="cd14265">
    <property type="entry name" value="UDPK_IM_like"/>
    <property type="match status" value="1"/>
</dbReference>